<keyword evidence="9" id="KW-1185">Reference proteome</keyword>
<organism evidence="8 9">
    <name type="scientific">Nocardioides bizhenqiangii</name>
    <dbReference type="NCBI Taxonomy" id="3095076"/>
    <lineage>
        <taxon>Bacteria</taxon>
        <taxon>Bacillati</taxon>
        <taxon>Actinomycetota</taxon>
        <taxon>Actinomycetes</taxon>
        <taxon>Propionibacteriales</taxon>
        <taxon>Nocardioidaceae</taxon>
        <taxon>Nocardioides</taxon>
    </lineage>
</organism>
<dbReference type="Pfam" id="PF02683">
    <property type="entry name" value="DsbD_TM"/>
    <property type="match status" value="1"/>
</dbReference>
<keyword evidence="5 6" id="KW-0472">Membrane</keyword>
<dbReference type="InterPro" id="IPR003834">
    <property type="entry name" value="Cyt_c_assmbl_TM_dom"/>
</dbReference>
<keyword evidence="4 6" id="KW-1133">Transmembrane helix</keyword>
<feature type="transmembrane region" description="Helical" evidence="6">
    <location>
        <begin position="69"/>
        <end position="98"/>
    </location>
</feature>
<gene>
    <name evidence="8" type="ORF">SHK19_01785</name>
</gene>
<feature type="transmembrane region" description="Helical" evidence="6">
    <location>
        <begin position="104"/>
        <end position="123"/>
    </location>
</feature>
<dbReference type="Proteomes" id="UP001327225">
    <property type="component" value="Chromosome"/>
</dbReference>
<feature type="domain" description="Cytochrome C biogenesis protein transmembrane" evidence="7">
    <location>
        <begin position="16"/>
        <end position="120"/>
    </location>
</feature>
<dbReference type="PANTHER" id="PTHR31272">
    <property type="entry name" value="CYTOCHROME C-TYPE BIOGENESIS PROTEIN HI_1454-RELATED"/>
    <property type="match status" value="1"/>
</dbReference>
<dbReference type="RefSeq" id="WP_322937674.1">
    <property type="nucleotide sequence ID" value="NZ_CP141059.1"/>
</dbReference>
<name>A0ABZ0ZRQ4_9ACTN</name>
<proteinExistence type="inferred from homology"/>
<evidence type="ECO:0000256" key="4">
    <source>
        <dbReference type="ARBA" id="ARBA00022989"/>
    </source>
</evidence>
<evidence type="ECO:0000256" key="3">
    <source>
        <dbReference type="ARBA" id="ARBA00022692"/>
    </source>
</evidence>
<evidence type="ECO:0000256" key="1">
    <source>
        <dbReference type="ARBA" id="ARBA00004141"/>
    </source>
</evidence>
<reference evidence="9" key="1">
    <citation type="submission" date="2023-12" db="EMBL/GenBank/DDBJ databases">
        <title>Novel species in genus Nocardioides.</title>
        <authorList>
            <person name="Zhou H."/>
        </authorList>
    </citation>
    <scope>NUCLEOTIDE SEQUENCE [LARGE SCALE GENOMIC DNA]</scope>
    <source>
        <strain evidence="9">HM61</strain>
    </source>
</reference>
<sequence>MGEWFETQAAAGSLALAVPVAVIAGLVSFFSPCVIPLLPGYLSYATGLSGADLADIKDGRGSAPRGRMLLGSVLFVLGFAVVFVLIGAAFGTVGVWLRSWQDEITVVLGLGLILLGLVFSGVVPWLQRDWRIHKIPAVGLGAAPLIGALFAIGWTPCIGPTYGVIVNLTFEDATAARGALLSLFYALGLGIPFIVAGLAYRRTLGAVAWVRRHQVWVMRIGGAFLILLGIAMVTGLWDHLVQWVQLQVVDFGETAL</sequence>
<dbReference type="EMBL" id="CP141059">
    <property type="protein sequence ID" value="WQQ26975.1"/>
    <property type="molecule type" value="Genomic_DNA"/>
</dbReference>
<dbReference type="PANTHER" id="PTHR31272:SF4">
    <property type="entry name" value="CYTOCHROME C-TYPE BIOGENESIS PROTEIN HI_1454-RELATED"/>
    <property type="match status" value="1"/>
</dbReference>
<keyword evidence="3 6" id="KW-0812">Transmembrane</keyword>
<comment type="subcellular location">
    <subcellularLocation>
        <location evidence="1">Membrane</location>
        <topology evidence="1">Multi-pass membrane protein</topology>
    </subcellularLocation>
</comment>
<evidence type="ECO:0000313" key="8">
    <source>
        <dbReference type="EMBL" id="WQQ26975.1"/>
    </source>
</evidence>
<evidence type="ECO:0000256" key="5">
    <source>
        <dbReference type="ARBA" id="ARBA00023136"/>
    </source>
</evidence>
<evidence type="ECO:0000259" key="7">
    <source>
        <dbReference type="Pfam" id="PF02683"/>
    </source>
</evidence>
<evidence type="ECO:0000256" key="6">
    <source>
        <dbReference type="SAM" id="Phobius"/>
    </source>
</evidence>
<evidence type="ECO:0000313" key="9">
    <source>
        <dbReference type="Proteomes" id="UP001327225"/>
    </source>
</evidence>
<feature type="transmembrane region" description="Helical" evidence="6">
    <location>
        <begin position="175"/>
        <end position="195"/>
    </location>
</feature>
<dbReference type="InterPro" id="IPR051790">
    <property type="entry name" value="Cytochrome_c-biogenesis_DsbD"/>
</dbReference>
<feature type="transmembrane region" description="Helical" evidence="6">
    <location>
        <begin position="12"/>
        <end position="38"/>
    </location>
</feature>
<accession>A0ABZ0ZRQ4</accession>
<protein>
    <submittedName>
        <fullName evidence="8">Cytochrome c biogenesis protein CcdA</fullName>
    </submittedName>
</protein>
<comment type="similarity">
    <text evidence="2">Belongs to the DsbD family.</text>
</comment>
<feature type="transmembrane region" description="Helical" evidence="6">
    <location>
        <begin position="216"/>
        <end position="237"/>
    </location>
</feature>
<evidence type="ECO:0000256" key="2">
    <source>
        <dbReference type="ARBA" id="ARBA00006143"/>
    </source>
</evidence>